<evidence type="ECO:0000256" key="2">
    <source>
        <dbReference type="SAM" id="SignalP"/>
    </source>
</evidence>
<dbReference type="RefSeq" id="WP_154791679.1">
    <property type="nucleotide sequence ID" value="NZ_WMBB01000021.1"/>
</dbReference>
<feature type="region of interest" description="Disordered" evidence="1">
    <location>
        <begin position="52"/>
        <end position="76"/>
    </location>
</feature>
<gene>
    <name evidence="3" type="ORF">GLP40_31620</name>
</gene>
<evidence type="ECO:0000313" key="4">
    <source>
        <dbReference type="Proteomes" id="UP000432464"/>
    </source>
</evidence>
<name>A0A6I3L2L7_9NOCA</name>
<feature type="chain" id="PRO_5038668835" description="Lipoprotein" evidence="2">
    <location>
        <begin position="22"/>
        <end position="178"/>
    </location>
</feature>
<keyword evidence="2" id="KW-0732">Signal</keyword>
<feature type="signal peptide" evidence="2">
    <location>
        <begin position="1"/>
        <end position="21"/>
    </location>
</feature>
<proteinExistence type="predicted"/>
<evidence type="ECO:0008006" key="5">
    <source>
        <dbReference type="Google" id="ProtNLM"/>
    </source>
</evidence>
<dbReference type="Proteomes" id="UP000432464">
    <property type="component" value="Unassembled WGS sequence"/>
</dbReference>
<protein>
    <recommendedName>
        <fullName evidence="5">Lipoprotein</fullName>
    </recommendedName>
</protein>
<dbReference type="EMBL" id="WMBB01000021">
    <property type="protein sequence ID" value="MTE17273.1"/>
    <property type="molecule type" value="Genomic_DNA"/>
</dbReference>
<evidence type="ECO:0000313" key="3">
    <source>
        <dbReference type="EMBL" id="MTE17273.1"/>
    </source>
</evidence>
<comment type="caution">
    <text evidence="3">The sequence shown here is derived from an EMBL/GenBank/DDBJ whole genome shotgun (WGS) entry which is preliminary data.</text>
</comment>
<dbReference type="AlphaFoldDB" id="A0A6I3L2L7"/>
<reference evidence="3 4" key="1">
    <citation type="submission" date="2019-11" db="EMBL/GenBank/DDBJ databases">
        <title>Nocardia sp. nov. CT2-14 isolated from soil.</title>
        <authorList>
            <person name="Kanchanasin P."/>
            <person name="Tanasupawat S."/>
            <person name="Yuki M."/>
            <person name="Kudo T."/>
        </authorList>
    </citation>
    <scope>NUCLEOTIDE SEQUENCE [LARGE SCALE GENOMIC DNA]</scope>
    <source>
        <strain evidence="3 4">CT2-14</strain>
    </source>
</reference>
<dbReference type="PROSITE" id="PS51257">
    <property type="entry name" value="PROKAR_LIPOPROTEIN"/>
    <property type="match status" value="1"/>
</dbReference>
<evidence type="ECO:0000256" key="1">
    <source>
        <dbReference type="SAM" id="MobiDB-lite"/>
    </source>
</evidence>
<accession>A0A6I3L2L7</accession>
<keyword evidence="4" id="KW-1185">Reference proteome</keyword>
<organism evidence="3 4">
    <name type="scientific">Nocardia aurantiaca</name>
    <dbReference type="NCBI Taxonomy" id="2675850"/>
    <lineage>
        <taxon>Bacteria</taxon>
        <taxon>Bacillati</taxon>
        <taxon>Actinomycetota</taxon>
        <taxon>Actinomycetes</taxon>
        <taxon>Mycobacteriales</taxon>
        <taxon>Nocardiaceae</taxon>
        <taxon>Nocardia</taxon>
    </lineage>
</organism>
<sequence>MTRLGFRTLQVLSAVALCVVAVGCTESPHTVPASEKPRPLQVGSLDALGTTSEATTPAAPQSTTATPSPAPAVQPALTEDDARYAVRRYLSRWIGQPLRTDDTEGKYPLVCSGSILSNNPGRLTGTTAFDADKMTARRTGDAGAEVTVPVTNSSSVTAVLTFSLRAAASGYCIWDIAS</sequence>